<dbReference type="InterPro" id="IPR003010">
    <property type="entry name" value="C-N_Hydrolase"/>
</dbReference>
<dbReference type="PROSITE" id="PS50263">
    <property type="entry name" value="CN_HYDROLASE"/>
    <property type="match status" value="1"/>
</dbReference>
<comment type="caution">
    <text evidence="3">The sequence shown here is derived from an EMBL/GenBank/DDBJ whole genome shotgun (WGS) entry which is preliminary data.</text>
</comment>
<dbReference type="AlphaFoldDB" id="A0A9D1LLK7"/>
<reference evidence="3" key="1">
    <citation type="submission" date="2020-10" db="EMBL/GenBank/DDBJ databases">
        <authorList>
            <person name="Gilroy R."/>
        </authorList>
    </citation>
    <scope>NUCLEOTIDE SEQUENCE</scope>
    <source>
        <strain evidence="3">CHK191-8634</strain>
    </source>
</reference>
<accession>A0A9D1LLK7</accession>
<dbReference type="CDD" id="cd07572">
    <property type="entry name" value="nit"/>
    <property type="match status" value="1"/>
</dbReference>
<gene>
    <name evidence="3" type="ORF">IAB67_04135</name>
</gene>
<dbReference type="Pfam" id="PF00795">
    <property type="entry name" value="CN_hydrolase"/>
    <property type="match status" value="1"/>
</dbReference>
<dbReference type="GO" id="GO:0050152">
    <property type="term" value="F:omega-amidase activity"/>
    <property type="evidence" value="ECO:0007669"/>
    <property type="project" value="TreeGrafter"/>
</dbReference>
<protein>
    <submittedName>
        <fullName evidence="3">Carbon-nitrogen hydrolase family protein</fullName>
    </submittedName>
</protein>
<dbReference type="GO" id="GO:0006528">
    <property type="term" value="P:asparagine metabolic process"/>
    <property type="evidence" value="ECO:0007669"/>
    <property type="project" value="TreeGrafter"/>
</dbReference>
<dbReference type="SUPFAM" id="SSF56317">
    <property type="entry name" value="Carbon-nitrogen hydrolase"/>
    <property type="match status" value="1"/>
</dbReference>
<dbReference type="PANTHER" id="PTHR23088">
    <property type="entry name" value="NITRILASE-RELATED"/>
    <property type="match status" value="1"/>
</dbReference>
<evidence type="ECO:0000256" key="1">
    <source>
        <dbReference type="ARBA" id="ARBA00022801"/>
    </source>
</evidence>
<reference evidence="3" key="2">
    <citation type="journal article" date="2021" name="PeerJ">
        <title>Extensive microbial diversity within the chicken gut microbiome revealed by metagenomics and culture.</title>
        <authorList>
            <person name="Gilroy R."/>
            <person name="Ravi A."/>
            <person name="Getino M."/>
            <person name="Pursley I."/>
            <person name="Horton D.L."/>
            <person name="Alikhan N.F."/>
            <person name="Baker D."/>
            <person name="Gharbi K."/>
            <person name="Hall N."/>
            <person name="Watson M."/>
            <person name="Adriaenssens E.M."/>
            <person name="Foster-Nyarko E."/>
            <person name="Jarju S."/>
            <person name="Secka A."/>
            <person name="Antonio M."/>
            <person name="Oren A."/>
            <person name="Chaudhuri R.R."/>
            <person name="La Ragione R."/>
            <person name="Hildebrand F."/>
            <person name="Pallen M.J."/>
        </authorList>
    </citation>
    <scope>NUCLEOTIDE SEQUENCE</scope>
    <source>
        <strain evidence="3">CHK191-8634</strain>
    </source>
</reference>
<name>A0A9D1LLK7_9CLOT</name>
<keyword evidence="1 3" id="KW-0378">Hydrolase</keyword>
<evidence type="ECO:0000259" key="2">
    <source>
        <dbReference type="PROSITE" id="PS50263"/>
    </source>
</evidence>
<evidence type="ECO:0000313" key="4">
    <source>
        <dbReference type="Proteomes" id="UP000824073"/>
    </source>
</evidence>
<evidence type="ECO:0000313" key="3">
    <source>
        <dbReference type="EMBL" id="HIU43467.1"/>
    </source>
</evidence>
<proteinExistence type="predicted"/>
<dbReference type="InterPro" id="IPR036526">
    <property type="entry name" value="C-N_Hydrolase_sf"/>
</dbReference>
<feature type="domain" description="CN hydrolase" evidence="2">
    <location>
        <begin position="1"/>
        <end position="245"/>
    </location>
</feature>
<dbReference type="EMBL" id="DVMR01000035">
    <property type="protein sequence ID" value="HIU43467.1"/>
    <property type="molecule type" value="Genomic_DNA"/>
</dbReference>
<organism evidence="3 4">
    <name type="scientific">Candidatus Ventrousia excrementavium</name>
    <dbReference type="NCBI Taxonomy" id="2840961"/>
    <lineage>
        <taxon>Bacteria</taxon>
        <taxon>Bacillati</taxon>
        <taxon>Bacillota</taxon>
        <taxon>Clostridia</taxon>
        <taxon>Eubacteriales</taxon>
        <taxon>Clostridiaceae</taxon>
        <taxon>Clostridiaceae incertae sedis</taxon>
        <taxon>Candidatus Ventrousia</taxon>
    </lineage>
</organism>
<sequence>MKIAAIQMPVGMDKRENLRTAAEFVRRAAEQGARIAVLPEMFFCPYTNEYFPQYAEEQGGPAFEAMAGMARQNSLTLVAGSMPERDGGRLYNTGFVFDPQGQVIARHRKVHLFDINVQGGQRFCESDVFTPGEDVTVFGADGHRFGLCICFDIRFPELFRRMALKGAEAIFVPAAFNMTTGPMHWELSFRMRAVDNQLFTVGAAPARDEQGCYVSYAHSIVCSPWGKVLAQAGTDPELLVAELDLSENERVRAQLPLLSARRPDVYEK</sequence>
<dbReference type="Proteomes" id="UP000824073">
    <property type="component" value="Unassembled WGS sequence"/>
</dbReference>
<dbReference type="InterPro" id="IPR045254">
    <property type="entry name" value="Nit1/2_C-N_Hydrolase"/>
</dbReference>
<dbReference type="PANTHER" id="PTHR23088:SF30">
    <property type="entry name" value="OMEGA-AMIDASE NIT2"/>
    <property type="match status" value="1"/>
</dbReference>
<dbReference type="Gene3D" id="3.60.110.10">
    <property type="entry name" value="Carbon-nitrogen hydrolase"/>
    <property type="match status" value="1"/>
</dbReference>
<dbReference type="GO" id="GO:0006541">
    <property type="term" value="P:glutamine metabolic process"/>
    <property type="evidence" value="ECO:0007669"/>
    <property type="project" value="TreeGrafter"/>
</dbReference>
<dbReference type="GO" id="GO:0006107">
    <property type="term" value="P:oxaloacetate metabolic process"/>
    <property type="evidence" value="ECO:0007669"/>
    <property type="project" value="TreeGrafter"/>
</dbReference>